<evidence type="ECO:0000256" key="3">
    <source>
        <dbReference type="ARBA" id="ARBA00022692"/>
    </source>
</evidence>
<evidence type="ECO:0000256" key="4">
    <source>
        <dbReference type="ARBA" id="ARBA00022989"/>
    </source>
</evidence>
<feature type="transmembrane region" description="Helical" evidence="6">
    <location>
        <begin position="428"/>
        <end position="446"/>
    </location>
</feature>
<keyword evidence="5 6" id="KW-0472">Membrane</keyword>
<dbReference type="GO" id="GO:0005886">
    <property type="term" value="C:plasma membrane"/>
    <property type="evidence" value="ECO:0007669"/>
    <property type="project" value="UniProtKB-SubCell"/>
</dbReference>
<dbReference type="RefSeq" id="WP_267637977.1">
    <property type="nucleotide sequence ID" value="NZ_JAODIY010000011.1"/>
</dbReference>
<evidence type="ECO:0000259" key="7">
    <source>
        <dbReference type="Pfam" id="PF00482"/>
    </source>
</evidence>
<feature type="transmembrane region" description="Helical" evidence="6">
    <location>
        <begin position="56"/>
        <end position="83"/>
    </location>
</feature>
<keyword evidence="4 6" id="KW-1133">Transmembrane helix</keyword>
<gene>
    <name evidence="8" type="ORF">ACFQJ7_15380</name>
</gene>
<feature type="transmembrane region" description="Helical" evidence="6">
    <location>
        <begin position="390"/>
        <end position="408"/>
    </location>
</feature>
<sequence length="730" mass="80371">MSLDKQRGRQVNAGESSLGGAFYPLYQWLFDDESEFVTSVEEKLAQSRMSDNVEMFLSRALAVGLIAGLGLWVLGMLIGWLFVQVLVEGALIGIQLPESVSFLRLLRTPFIVLFSGLLFGSIGFAIGFGSVVSIPYFRSGGREREINTLMPDGIAFMYALSVGGMNQLEILKAMAKADDTYGELSREFQSIALETEYFDTDYRTAVRNQALTTPSDELAQFLTDMLSILDSGGDMTNFLEDQKDKHLRTAKQEQRKLLDTLELFGEMYMTLSLFPLLLIIILVIMSMMNSGDQTTLLYGTVYGLIPLIGVGFLVMVSTVTHDEVGDGYLRPDAGEEFTVDEGIGVFNPGLVEEYTGERDLFDKIKRQEGTHELMEIVTAPHLFFRDHPTLVLILTLPLTLLAMLGALASGNMPLSIDAMKADPVVGTIMWVYVPLYVNLLPLAIFYEWNVRSRKAILDDLSENLRKLASANDTGMTLLDSIKVVSETSSGKLSREFETMHSKVNYGTSLKDAMREFNNKYHVPRLSRSIKLISEAQEASSQIHDVLATAATASENQDEIERERKARTLMQTVIIIMTYLTLLAVMALLKVQFLETMGGLASTGQAAGEKGAQATGGGAGEFAGGIDTQFLSMLFFHAVTLQAIISSFIAGYIRNVELLSGAKYAVVLSTIALITWIIVEQITGGGGEETAEALLVFGVGSVGWSVRDRIELAWRQRDEQETNTATNHTGR</sequence>
<feature type="transmembrane region" description="Helical" evidence="6">
    <location>
        <begin position="690"/>
        <end position="706"/>
    </location>
</feature>
<feature type="transmembrane region" description="Helical" evidence="6">
    <location>
        <begin position="629"/>
        <end position="649"/>
    </location>
</feature>
<evidence type="ECO:0000313" key="8">
    <source>
        <dbReference type="EMBL" id="MFC7127382.1"/>
    </source>
</evidence>
<name>A0ABD5XGH3_9EURY</name>
<comment type="subcellular location">
    <subcellularLocation>
        <location evidence="1">Cell membrane</location>
        <topology evidence="1">Multi-pass membrane protein</topology>
    </subcellularLocation>
</comment>
<feature type="transmembrane region" description="Helical" evidence="6">
    <location>
        <begin position="296"/>
        <end position="316"/>
    </location>
</feature>
<dbReference type="PANTHER" id="PTHR35402:SF1">
    <property type="entry name" value="TYPE II SECRETION SYSTEM PROTEIN GSPF DOMAIN-CONTAINING PROTEIN"/>
    <property type="match status" value="1"/>
</dbReference>
<evidence type="ECO:0000256" key="2">
    <source>
        <dbReference type="ARBA" id="ARBA00022475"/>
    </source>
</evidence>
<evidence type="ECO:0000313" key="9">
    <source>
        <dbReference type="Proteomes" id="UP001596414"/>
    </source>
</evidence>
<accession>A0ABD5XGH3</accession>
<protein>
    <submittedName>
        <fullName evidence="8">Type II secretion system F family protein</fullName>
    </submittedName>
</protein>
<feature type="transmembrane region" description="Helical" evidence="6">
    <location>
        <begin position="110"/>
        <end position="137"/>
    </location>
</feature>
<feature type="transmembrane region" description="Helical" evidence="6">
    <location>
        <begin position="661"/>
        <end position="678"/>
    </location>
</feature>
<keyword evidence="3 6" id="KW-0812">Transmembrane</keyword>
<dbReference type="Gene3D" id="1.20.81.30">
    <property type="entry name" value="Type II secretion system (T2SS), domain F"/>
    <property type="match status" value="1"/>
</dbReference>
<evidence type="ECO:0000256" key="5">
    <source>
        <dbReference type="ARBA" id="ARBA00023136"/>
    </source>
</evidence>
<feature type="domain" description="Type II secretion system protein GspF" evidence="7">
    <location>
        <begin position="157"/>
        <end position="282"/>
    </location>
</feature>
<reference evidence="8 9" key="1">
    <citation type="journal article" date="2014" name="Int. J. Syst. Evol. Microbiol.">
        <title>Complete genome sequence of Corynebacterium casei LMG S-19264T (=DSM 44701T), isolated from a smear-ripened cheese.</title>
        <authorList>
            <consortium name="US DOE Joint Genome Institute (JGI-PGF)"/>
            <person name="Walter F."/>
            <person name="Albersmeier A."/>
            <person name="Kalinowski J."/>
            <person name="Ruckert C."/>
        </authorList>
    </citation>
    <scope>NUCLEOTIDE SEQUENCE [LARGE SCALE GENOMIC DNA]</scope>
    <source>
        <strain evidence="8 9">CGMCC 4.7215</strain>
    </source>
</reference>
<dbReference type="Pfam" id="PF00482">
    <property type="entry name" value="T2SSF"/>
    <property type="match status" value="2"/>
</dbReference>
<organism evidence="8 9">
    <name type="scientific">Halovenus rubra</name>
    <dbReference type="NCBI Taxonomy" id="869890"/>
    <lineage>
        <taxon>Archaea</taxon>
        <taxon>Methanobacteriati</taxon>
        <taxon>Methanobacteriota</taxon>
        <taxon>Stenosarchaea group</taxon>
        <taxon>Halobacteria</taxon>
        <taxon>Halobacteriales</taxon>
        <taxon>Haloarculaceae</taxon>
        <taxon>Halovenus</taxon>
    </lineage>
</organism>
<dbReference type="InterPro" id="IPR018076">
    <property type="entry name" value="T2SS_GspF_dom"/>
</dbReference>
<dbReference type="PANTHER" id="PTHR35402">
    <property type="entry name" value="INTEGRAL MEMBRANE PROTEIN-RELATED"/>
    <property type="match status" value="1"/>
</dbReference>
<comment type="caution">
    <text evidence="8">The sequence shown here is derived from an EMBL/GenBank/DDBJ whole genome shotgun (WGS) entry which is preliminary data.</text>
</comment>
<evidence type="ECO:0000256" key="1">
    <source>
        <dbReference type="ARBA" id="ARBA00004651"/>
    </source>
</evidence>
<proteinExistence type="predicted"/>
<dbReference type="InterPro" id="IPR056569">
    <property type="entry name" value="ArlJ-like"/>
</dbReference>
<dbReference type="Proteomes" id="UP001596414">
    <property type="component" value="Unassembled WGS sequence"/>
</dbReference>
<keyword evidence="2" id="KW-1003">Cell membrane</keyword>
<feature type="domain" description="Type II secretion system protein GspF" evidence="7">
    <location>
        <begin position="464"/>
        <end position="587"/>
    </location>
</feature>
<dbReference type="EMBL" id="JBHSZQ010000050">
    <property type="protein sequence ID" value="MFC7127382.1"/>
    <property type="molecule type" value="Genomic_DNA"/>
</dbReference>
<feature type="transmembrane region" description="Helical" evidence="6">
    <location>
        <begin position="263"/>
        <end position="284"/>
    </location>
</feature>
<dbReference type="InterPro" id="IPR042094">
    <property type="entry name" value="T2SS_GspF_sf"/>
</dbReference>
<dbReference type="AlphaFoldDB" id="A0ABD5XGH3"/>
<evidence type="ECO:0000256" key="6">
    <source>
        <dbReference type="SAM" id="Phobius"/>
    </source>
</evidence>
<feature type="transmembrane region" description="Helical" evidence="6">
    <location>
        <begin position="568"/>
        <end position="588"/>
    </location>
</feature>